<evidence type="ECO:0000313" key="4">
    <source>
        <dbReference type="EMBL" id="KFI90873.1"/>
    </source>
</evidence>
<dbReference type="PANTHER" id="PTHR43022:SF1">
    <property type="entry name" value="PROTEIN SMF"/>
    <property type="match status" value="1"/>
</dbReference>
<evidence type="ECO:0000256" key="1">
    <source>
        <dbReference type="ARBA" id="ARBA00006525"/>
    </source>
</evidence>
<feature type="compositionally biased region" description="Low complexity" evidence="2">
    <location>
        <begin position="377"/>
        <end position="396"/>
    </location>
</feature>
<comment type="caution">
    <text evidence="4">The sequence shown here is derived from an EMBL/GenBank/DDBJ whole genome shotgun (WGS) entry which is preliminary data.</text>
</comment>
<dbReference type="RefSeq" id="WP_033519662.1">
    <property type="nucleotide sequence ID" value="NZ_CAUPKV010000007.1"/>
</dbReference>
<accession>A0A087D5S3</accession>
<dbReference type="OrthoDB" id="9785707at2"/>
<protein>
    <submittedName>
        <fullName evidence="4">SMF family protein</fullName>
    </submittedName>
</protein>
<dbReference type="EMBL" id="JGZO01000027">
    <property type="protein sequence ID" value="KFI90873.1"/>
    <property type="molecule type" value="Genomic_DNA"/>
</dbReference>
<dbReference type="PANTHER" id="PTHR43022">
    <property type="entry name" value="PROTEIN SMF"/>
    <property type="match status" value="1"/>
</dbReference>
<dbReference type="GeneID" id="85166116"/>
<dbReference type="Proteomes" id="UP000029033">
    <property type="component" value="Unassembled WGS sequence"/>
</dbReference>
<dbReference type="AlphaFoldDB" id="A0A087D5S3"/>
<gene>
    <name evidence="4" type="ORF">BSCA_2503</name>
</gene>
<organism evidence="4 5">
    <name type="scientific">Bifidobacterium scardovii</name>
    <dbReference type="NCBI Taxonomy" id="158787"/>
    <lineage>
        <taxon>Bacteria</taxon>
        <taxon>Bacillati</taxon>
        <taxon>Actinomycetota</taxon>
        <taxon>Actinomycetes</taxon>
        <taxon>Bifidobacteriales</taxon>
        <taxon>Bifidobacteriaceae</taxon>
        <taxon>Bifidobacterium</taxon>
    </lineage>
</organism>
<evidence type="ECO:0000313" key="5">
    <source>
        <dbReference type="Proteomes" id="UP000029033"/>
    </source>
</evidence>
<evidence type="ECO:0000259" key="3">
    <source>
        <dbReference type="Pfam" id="PF02481"/>
    </source>
</evidence>
<reference evidence="4 5" key="1">
    <citation type="submission" date="2014-03" db="EMBL/GenBank/DDBJ databases">
        <title>Genomics of Bifidobacteria.</title>
        <authorList>
            <person name="Ventura M."/>
            <person name="Milani C."/>
            <person name="Lugli G.A."/>
        </authorList>
    </citation>
    <scope>NUCLEOTIDE SEQUENCE [LARGE SCALE GENOMIC DNA]</scope>
    <source>
        <strain evidence="4 5">LMG 21589</strain>
    </source>
</reference>
<proteinExistence type="inferred from homology"/>
<dbReference type="SUPFAM" id="SSF102405">
    <property type="entry name" value="MCP/YpsA-like"/>
    <property type="match status" value="1"/>
</dbReference>
<dbReference type="GO" id="GO:0009294">
    <property type="term" value="P:DNA-mediated transformation"/>
    <property type="evidence" value="ECO:0007669"/>
    <property type="project" value="InterPro"/>
</dbReference>
<dbReference type="Gene3D" id="3.40.50.450">
    <property type="match status" value="1"/>
</dbReference>
<dbReference type="eggNOG" id="COG0758">
    <property type="taxonomic scope" value="Bacteria"/>
</dbReference>
<dbReference type="STRING" id="158787.BSCA_2503"/>
<dbReference type="InterPro" id="IPR003488">
    <property type="entry name" value="DprA"/>
</dbReference>
<feature type="compositionally biased region" description="Low complexity" evidence="2">
    <location>
        <begin position="350"/>
        <end position="369"/>
    </location>
</feature>
<comment type="similarity">
    <text evidence="1">Belongs to the DprA/Smf family.</text>
</comment>
<feature type="domain" description="Smf/DprA SLOG" evidence="3">
    <location>
        <begin position="118"/>
        <end position="340"/>
    </location>
</feature>
<dbReference type="Pfam" id="PF02481">
    <property type="entry name" value="DNA_processg_A"/>
    <property type="match status" value="1"/>
</dbReference>
<keyword evidence="5" id="KW-1185">Reference proteome</keyword>
<dbReference type="InterPro" id="IPR057666">
    <property type="entry name" value="DrpA_SLOG"/>
</dbReference>
<name>A0A087D5S3_9BIFI</name>
<sequence length="480" mass="49873">MNGVDPETLARAALTFCLDGADALMFATIKGAGSAQKVLQLVIDSRPHAPAPMASLTRRELDDVFARGITRWGRRITRRGMEAFHVSLDGWHRRLNLLPTLDIASLAGWFTEDGAQWIIAPHSPFWPAQLADLSIRKDWAAPLCLWGLGDPAALVSCPQPVAVVGSRGANDYGRSVARSIGEQAAGGGHLVVSGGAMGADAAAHWGALSAVSSGYDPAAVGRTVAVFAGGLNHIGPHCNRMLFERITAGGGALISELCPDTIPEGRRFLLRNRIIAAMASTVVVTQARLRSGALNTANWAAELGREIYAVPGSIDEPDHAGCNRIIHDHQAILLTSATAIDDICHAPHAPVTPADPAAPAGGNASGPATSRREEAPESSAATPETPAATGTTTAPRDALTADQRRIHTAIRRCRRLRIAPTAEAIAAHLDGGSDGTDHSAAPDAGDPMLAKVITLLGEMELDGLVTISGGVAAIARPGGT</sequence>
<evidence type="ECO:0000256" key="2">
    <source>
        <dbReference type="SAM" id="MobiDB-lite"/>
    </source>
</evidence>
<feature type="region of interest" description="Disordered" evidence="2">
    <location>
        <begin position="350"/>
        <end position="401"/>
    </location>
</feature>